<feature type="compositionally biased region" description="Low complexity" evidence="1">
    <location>
        <begin position="367"/>
        <end position="392"/>
    </location>
</feature>
<feature type="compositionally biased region" description="Polar residues" evidence="1">
    <location>
        <begin position="663"/>
        <end position="672"/>
    </location>
</feature>
<feature type="compositionally biased region" description="Polar residues" evidence="1">
    <location>
        <begin position="537"/>
        <end position="559"/>
    </location>
</feature>
<keyword evidence="3" id="KW-1185">Reference proteome</keyword>
<evidence type="ECO:0000313" key="2">
    <source>
        <dbReference type="EMBL" id="MDT0548229.1"/>
    </source>
</evidence>
<dbReference type="EMBL" id="JAVRFD010000025">
    <property type="protein sequence ID" value="MDT0548229.1"/>
    <property type="molecule type" value="Genomic_DNA"/>
</dbReference>
<gene>
    <name evidence="2" type="ORF">RND15_36900</name>
</gene>
<proteinExistence type="predicted"/>
<dbReference type="RefSeq" id="WP_311728798.1">
    <property type="nucleotide sequence ID" value="NZ_JAVRFD010000025.1"/>
</dbReference>
<evidence type="ECO:0000313" key="3">
    <source>
        <dbReference type="Proteomes" id="UP001180754"/>
    </source>
</evidence>
<protein>
    <recommendedName>
        <fullName evidence="4">Competence protein CoiA-like family protein</fullName>
    </recommendedName>
</protein>
<dbReference type="Proteomes" id="UP001180754">
    <property type="component" value="Unassembled WGS sequence"/>
</dbReference>
<feature type="compositionally biased region" description="Polar residues" evidence="1">
    <location>
        <begin position="792"/>
        <end position="803"/>
    </location>
</feature>
<evidence type="ECO:0000256" key="1">
    <source>
        <dbReference type="SAM" id="MobiDB-lite"/>
    </source>
</evidence>
<feature type="region of interest" description="Disordered" evidence="1">
    <location>
        <begin position="776"/>
        <end position="803"/>
    </location>
</feature>
<evidence type="ECO:0008006" key="4">
    <source>
        <dbReference type="Google" id="ProtNLM"/>
    </source>
</evidence>
<reference evidence="2" key="1">
    <citation type="submission" date="2024-05" db="EMBL/GenBank/DDBJ databases">
        <title>30 novel species of actinomycetes from the DSMZ collection.</title>
        <authorList>
            <person name="Nouioui I."/>
        </authorList>
    </citation>
    <scope>NUCLEOTIDE SEQUENCE</scope>
    <source>
        <strain evidence="2">DSM 41529</strain>
    </source>
</reference>
<feature type="region of interest" description="Disordered" evidence="1">
    <location>
        <begin position="341"/>
        <end position="395"/>
    </location>
</feature>
<organism evidence="2 3">
    <name type="scientific">Streptomyces lonegramiae</name>
    <dbReference type="NCBI Taxonomy" id="3075524"/>
    <lineage>
        <taxon>Bacteria</taxon>
        <taxon>Bacillati</taxon>
        <taxon>Actinomycetota</taxon>
        <taxon>Actinomycetes</taxon>
        <taxon>Kitasatosporales</taxon>
        <taxon>Streptomycetaceae</taxon>
        <taxon>Streptomyces</taxon>
    </lineage>
</organism>
<feature type="region of interest" description="Disordered" evidence="1">
    <location>
        <begin position="648"/>
        <end position="676"/>
    </location>
</feature>
<sequence>MSTYAFDHRRVQTAVTGHANSDHPVILPMEADELDLWRIAHPAYTYWCGTQLGGCGGELSDKRYTDKVCHFAHHPSAPICHRTANGESSADHLFIKRGVQRLLDKQQVRGKVQTRNLGTGPGDAVDVDLPGARRRLRFQLSMLDYRAWRRASDELAEDVADLDWIFAPDTPVTREIAGRHGFCLRVRCETVGGERRVHIGAETHDRAGSVQWTPLDDCVLTPSGLTSPPVETIRLSRPRPKPASFPLQGGFVFAPVPDAKTPSTSPFATEDRHLLLADIRPIDSTVVRALISLPADTEVPPAEHVYRVTDQARMLVLENGGGWAIEANRYVRLNAHDAQRTGLWTPPPGALAQQEPGSVAPQQPTKSTAAAIAETSPAAATTATQSAPSAQPRPLTHISTAPALRDALADIARLRSTTTWEALARRLGLNLSALSEAKRRDLLVDVDSPLSEYVPVLSALIRDGAGGPLPYLGDILDRLGVPYAKHSSKLKRWAVVETGRAFAAYGQPARAMGPRLDLTPAHPLPQGEVAKALRSWRTPQGPTSTRRPSTVVPSRTTAAPTKKRHDDHISGLIAELRGLRPKLSKSVRKRANKAITGAQVWLGEVQVKRVPKRVRAAAQPREHHIRALEAALKAARTDIAGAEFLARHQAEQAAQPSKKVSAPKQQAPTPTVSPRKEQELLASELIRVASQGETICLLDLPGGRTLPDVTLRRHLTSVDRDARPEVPLLSALVTAPDGGPTPFFRQILKDLGLAVPHSDEVLVMIWRREQERAHAAYANPRRPLPPRLVPTAQGSQQSGPSPT</sequence>
<comment type="caution">
    <text evidence="2">The sequence shown here is derived from an EMBL/GenBank/DDBJ whole genome shotgun (WGS) entry which is preliminary data.</text>
</comment>
<accession>A0ABU2XQM6</accession>
<name>A0ABU2XQM6_9ACTN</name>
<feature type="region of interest" description="Disordered" evidence="1">
    <location>
        <begin position="534"/>
        <end position="568"/>
    </location>
</feature>